<protein>
    <submittedName>
        <fullName evidence="1">Uncharacterized protein</fullName>
    </submittedName>
</protein>
<keyword evidence="1" id="KW-0614">Plasmid</keyword>
<dbReference type="EMBL" id="JAMQOL010000001">
    <property type="protein sequence ID" value="MCM4076005.1"/>
    <property type="molecule type" value="Genomic_DNA"/>
</dbReference>
<evidence type="ECO:0000313" key="1">
    <source>
        <dbReference type="EMBL" id="MCM4076005.1"/>
    </source>
</evidence>
<dbReference type="Proteomes" id="UP001523216">
    <property type="component" value="Unassembled WGS sequence"/>
</dbReference>
<keyword evidence="2" id="KW-1185">Reference proteome</keyword>
<dbReference type="RefSeq" id="WP_251796030.1">
    <property type="nucleotide sequence ID" value="NZ_JAMQOL010000001.1"/>
</dbReference>
<proteinExistence type="predicted"/>
<geneLocation type="plasmid" evidence="1">
    <name>p1</name>
</geneLocation>
<evidence type="ECO:0000313" key="2">
    <source>
        <dbReference type="Proteomes" id="UP001523216"/>
    </source>
</evidence>
<name>A0ABT0XQR1_9ACTN</name>
<sequence length="55" mass="5925">MADGEVVPSDVVAYHAALAGKTRSAYGKMFTLTDEQRRQAEAAVTEPGLLQSWLS</sequence>
<accession>A0ABT0XQR1</accession>
<gene>
    <name evidence="1" type="ORF">LXN57_00325</name>
</gene>
<organism evidence="1 2">
    <name type="scientific">Paractinoplanes hotanensis</name>
    <dbReference type="NCBI Taxonomy" id="2906497"/>
    <lineage>
        <taxon>Bacteria</taxon>
        <taxon>Bacillati</taxon>
        <taxon>Actinomycetota</taxon>
        <taxon>Actinomycetes</taxon>
        <taxon>Micromonosporales</taxon>
        <taxon>Micromonosporaceae</taxon>
        <taxon>Paractinoplanes</taxon>
    </lineage>
</organism>
<reference evidence="1 2" key="1">
    <citation type="submission" date="2022-06" db="EMBL/GenBank/DDBJ databases">
        <title>Actinoplanes abujensis sp. nov., isolated from Nigerian arid soil.</title>
        <authorList>
            <person name="Ding P."/>
        </authorList>
    </citation>
    <scope>NUCLEOTIDE SEQUENCE [LARGE SCALE GENOMIC DNA]</scope>
    <source>
        <strain evidence="2">TRM88002</strain>
        <plasmid evidence="1">p1</plasmid>
    </source>
</reference>
<comment type="caution">
    <text evidence="1">The sequence shown here is derived from an EMBL/GenBank/DDBJ whole genome shotgun (WGS) entry which is preliminary data.</text>
</comment>